<feature type="signal peptide" evidence="10">
    <location>
        <begin position="1"/>
        <end position="24"/>
    </location>
</feature>
<sequence precursor="true">MLINKCLGFFLIALAGLQLNIAQAADETAASLENLLEMNRNIEGEFRQVTYDEQGKQIQVSEGVFLLAKPNQFVWDSISPYPQRIISDGTTITVWDIDLEQATKKPLSGAVGHSPAALLGQPAAEVLPHYDVTSLGTEKFRLQPKEDEDLFQTLTLSFTDEAISAMSILDSLGQTTVIEFRKVEPHDGVSKSNFTLDLPADVDVIVEGQ</sequence>
<evidence type="ECO:0000256" key="6">
    <source>
        <dbReference type="ARBA" id="ARBA00022729"/>
    </source>
</evidence>
<dbReference type="CDD" id="cd16325">
    <property type="entry name" value="LolA"/>
    <property type="match status" value="1"/>
</dbReference>
<comment type="function">
    <text evidence="10">Participates in the translocation of lipoproteins from the inner membrane to the outer membrane. Only forms a complex with a lipoprotein if the residue after the N-terminal Cys is not an aspartate (The Asp acts as a targeting signal to indicate that the lipoprotein should stay in the inner membrane).</text>
</comment>
<comment type="subcellular location">
    <subcellularLocation>
        <location evidence="1 10">Periplasm</location>
    </subcellularLocation>
</comment>
<proteinExistence type="inferred from homology"/>
<evidence type="ECO:0000256" key="8">
    <source>
        <dbReference type="ARBA" id="ARBA00022927"/>
    </source>
</evidence>
<evidence type="ECO:0000256" key="1">
    <source>
        <dbReference type="ARBA" id="ARBA00004418"/>
    </source>
</evidence>
<dbReference type="PANTHER" id="PTHR35869:SF1">
    <property type="entry name" value="OUTER-MEMBRANE LIPOPROTEIN CARRIER PROTEIN"/>
    <property type="match status" value="1"/>
</dbReference>
<reference evidence="11" key="1">
    <citation type="submission" date="2020-12" db="EMBL/GenBank/DDBJ databases">
        <title>Marinomonas arctica sp. nov., a psychrotolerant bacterium isolated from the Arctic.</title>
        <authorList>
            <person name="Zhang Y."/>
        </authorList>
    </citation>
    <scope>NUCLEOTIDE SEQUENCE</scope>
    <source>
        <strain evidence="11">C1424</strain>
    </source>
</reference>
<evidence type="ECO:0000256" key="5">
    <source>
        <dbReference type="ARBA" id="ARBA00022448"/>
    </source>
</evidence>
<evidence type="ECO:0000256" key="9">
    <source>
        <dbReference type="ARBA" id="ARBA00023186"/>
    </source>
</evidence>
<organism evidence="11 12">
    <name type="scientific">Marinomonas transparens</name>
    <dbReference type="NCBI Taxonomy" id="2795388"/>
    <lineage>
        <taxon>Bacteria</taxon>
        <taxon>Pseudomonadati</taxon>
        <taxon>Pseudomonadota</taxon>
        <taxon>Gammaproteobacteria</taxon>
        <taxon>Oceanospirillales</taxon>
        <taxon>Oceanospirillaceae</taxon>
        <taxon>Marinomonas</taxon>
    </lineage>
</organism>
<protein>
    <recommendedName>
        <fullName evidence="4 10">Outer-membrane lipoprotein carrier protein</fullName>
    </recommendedName>
</protein>
<dbReference type="AlphaFoldDB" id="A0A934JLQ1"/>
<comment type="similarity">
    <text evidence="2 10">Belongs to the LolA family.</text>
</comment>
<feature type="chain" id="PRO_5038179251" description="Outer-membrane lipoprotein carrier protein" evidence="10">
    <location>
        <begin position="25"/>
        <end position="209"/>
    </location>
</feature>
<keyword evidence="12" id="KW-1185">Reference proteome</keyword>
<evidence type="ECO:0000256" key="10">
    <source>
        <dbReference type="HAMAP-Rule" id="MF_00240"/>
    </source>
</evidence>
<comment type="subunit">
    <text evidence="3 10">Monomer.</text>
</comment>
<evidence type="ECO:0000256" key="4">
    <source>
        <dbReference type="ARBA" id="ARBA00014035"/>
    </source>
</evidence>
<dbReference type="PANTHER" id="PTHR35869">
    <property type="entry name" value="OUTER-MEMBRANE LIPOPROTEIN CARRIER PROTEIN"/>
    <property type="match status" value="1"/>
</dbReference>
<dbReference type="NCBIfam" id="TIGR00547">
    <property type="entry name" value="lolA"/>
    <property type="match status" value="1"/>
</dbReference>
<dbReference type="EMBL" id="JAEMNX010000002">
    <property type="protein sequence ID" value="MBJ7536668.1"/>
    <property type="molecule type" value="Genomic_DNA"/>
</dbReference>
<accession>A0A934JLQ1</accession>
<dbReference type="GO" id="GO:0042597">
    <property type="term" value="C:periplasmic space"/>
    <property type="evidence" value="ECO:0007669"/>
    <property type="project" value="UniProtKB-SubCell"/>
</dbReference>
<dbReference type="GO" id="GO:0042953">
    <property type="term" value="P:lipoprotein transport"/>
    <property type="evidence" value="ECO:0007669"/>
    <property type="project" value="InterPro"/>
</dbReference>
<keyword evidence="11" id="KW-0449">Lipoprotein</keyword>
<gene>
    <name evidence="10 11" type="primary">lolA</name>
    <name evidence="11" type="ORF">I8J31_03145</name>
</gene>
<dbReference type="Pfam" id="PF03548">
    <property type="entry name" value="LolA"/>
    <property type="match status" value="1"/>
</dbReference>
<keyword evidence="6 10" id="KW-0732">Signal</keyword>
<keyword evidence="5 10" id="KW-0813">Transport</keyword>
<name>A0A934JLQ1_9GAMM</name>
<keyword evidence="8 10" id="KW-0653">Protein transport</keyword>
<keyword evidence="9 10" id="KW-0143">Chaperone</keyword>
<evidence type="ECO:0000256" key="3">
    <source>
        <dbReference type="ARBA" id="ARBA00011245"/>
    </source>
</evidence>
<dbReference type="Gene3D" id="2.50.20.10">
    <property type="entry name" value="Lipoprotein localisation LolA/LolB/LppX"/>
    <property type="match status" value="1"/>
</dbReference>
<dbReference type="HAMAP" id="MF_00240">
    <property type="entry name" value="LolA"/>
    <property type="match status" value="1"/>
</dbReference>
<dbReference type="GO" id="GO:0044874">
    <property type="term" value="P:lipoprotein localization to outer membrane"/>
    <property type="evidence" value="ECO:0007669"/>
    <property type="project" value="UniProtKB-UniRule"/>
</dbReference>
<dbReference type="InterPro" id="IPR029046">
    <property type="entry name" value="LolA/LolB/LppX"/>
</dbReference>
<dbReference type="SUPFAM" id="SSF89392">
    <property type="entry name" value="Prokaryotic lipoproteins and lipoprotein localization factors"/>
    <property type="match status" value="1"/>
</dbReference>
<comment type="caution">
    <text evidence="11">The sequence shown here is derived from an EMBL/GenBank/DDBJ whole genome shotgun (WGS) entry which is preliminary data.</text>
</comment>
<evidence type="ECO:0000256" key="7">
    <source>
        <dbReference type="ARBA" id="ARBA00022764"/>
    </source>
</evidence>
<evidence type="ECO:0000313" key="11">
    <source>
        <dbReference type="EMBL" id="MBJ7536668.1"/>
    </source>
</evidence>
<evidence type="ECO:0000256" key="2">
    <source>
        <dbReference type="ARBA" id="ARBA00007615"/>
    </source>
</evidence>
<evidence type="ECO:0000313" key="12">
    <source>
        <dbReference type="Proteomes" id="UP000628710"/>
    </source>
</evidence>
<dbReference type="Proteomes" id="UP000628710">
    <property type="component" value="Unassembled WGS sequence"/>
</dbReference>
<dbReference type="InterPro" id="IPR004564">
    <property type="entry name" value="OM_lipoprot_carrier_LolA-like"/>
</dbReference>
<dbReference type="InterPro" id="IPR018323">
    <property type="entry name" value="OM_lipoprot_carrier_LolA_Pbac"/>
</dbReference>
<keyword evidence="7 10" id="KW-0574">Periplasm</keyword>
<dbReference type="RefSeq" id="WP_199466845.1">
    <property type="nucleotide sequence ID" value="NZ_JAEMNX010000002.1"/>
</dbReference>